<reference evidence="1" key="2">
    <citation type="submission" date="2023-04" db="EMBL/GenBank/DDBJ databases">
        <authorList>
            <person name="Beletskiy A.V."/>
            <person name="Mardanov A.V."/>
            <person name="Ravin N.V."/>
        </authorList>
    </citation>
    <scope>NUCLEOTIDE SEQUENCE</scope>
    <source>
        <strain evidence="1">GKL-02</strain>
    </source>
</reference>
<gene>
    <name evidence="1" type="ORF">QJT81_07545</name>
</gene>
<reference evidence="1" key="1">
    <citation type="journal article" date="2023" name="Int. J. Mol. Sci.">
        <title>Metagenomics Revealed a New Genus 'Candidatus Thiocaldithrix dubininis' gen. nov., sp. nov. and a New Species 'Candidatus Thiothrix putei' sp. nov. in the Family Thiotrichaceae, Some Members of Which Have Traits of Both Na+- and H+-Motive Energetics.</title>
        <authorList>
            <person name="Ravin N.V."/>
            <person name="Muntyan M.S."/>
            <person name="Smolyakov D.D."/>
            <person name="Rudenko T.S."/>
            <person name="Beletsky A.V."/>
            <person name="Mardanov A.V."/>
            <person name="Grabovich M.Y."/>
        </authorList>
    </citation>
    <scope>NUCLEOTIDE SEQUENCE</scope>
    <source>
        <strain evidence="1">GKL-02</strain>
    </source>
</reference>
<dbReference type="KEGG" id="tput:QJT81_07545"/>
<protein>
    <submittedName>
        <fullName evidence="1">Uncharacterized protein</fullName>
    </submittedName>
</protein>
<proteinExistence type="predicted"/>
<dbReference type="EMBL" id="CP124756">
    <property type="protein sequence ID" value="WGZ95829.1"/>
    <property type="molecule type" value="Genomic_DNA"/>
</dbReference>
<dbReference type="Proteomes" id="UP001301326">
    <property type="component" value="Chromosome"/>
</dbReference>
<name>A0AA95HK55_9GAMM</name>
<sequence>MGNTGGQTGFENLNKTINVANGGNLTITVKTANIGDTAVPSATLINATSVK</sequence>
<organism evidence="1">
    <name type="scientific">Candidatus Thiothrix putei</name>
    <dbReference type="NCBI Taxonomy" id="3080811"/>
    <lineage>
        <taxon>Bacteria</taxon>
        <taxon>Pseudomonadati</taxon>
        <taxon>Pseudomonadota</taxon>
        <taxon>Gammaproteobacteria</taxon>
        <taxon>Thiotrichales</taxon>
        <taxon>Thiotrichaceae</taxon>
        <taxon>Thiothrix</taxon>
    </lineage>
</organism>
<accession>A0AA95HK55</accession>
<dbReference type="AlphaFoldDB" id="A0AA95HK55"/>
<evidence type="ECO:0000313" key="1">
    <source>
        <dbReference type="EMBL" id="WGZ95829.1"/>
    </source>
</evidence>